<accession>A0AAE0TJJ0</accession>
<keyword evidence="3" id="KW-1185">Reference proteome</keyword>
<evidence type="ECO:0000256" key="1">
    <source>
        <dbReference type="SAM" id="MobiDB-lite"/>
    </source>
</evidence>
<comment type="caution">
    <text evidence="2">The sequence shown here is derived from an EMBL/GenBank/DDBJ whole genome shotgun (WGS) entry which is preliminary data.</text>
</comment>
<evidence type="ECO:0000313" key="3">
    <source>
        <dbReference type="Proteomes" id="UP001195483"/>
    </source>
</evidence>
<dbReference type="Proteomes" id="UP001195483">
    <property type="component" value="Unassembled WGS sequence"/>
</dbReference>
<reference evidence="2" key="3">
    <citation type="submission" date="2023-05" db="EMBL/GenBank/DDBJ databases">
        <authorList>
            <person name="Smith C.H."/>
        </authorList>
    </citation>
    <scope>NUCLEOTIDE SEQUENCE</scope>
    <source>
        <strain evidence="2">CHS0354</strain>
        <tissue evidence="2">Mantle</tissue>
    </source>
</reference>
<gene>
    <name evidence="2" type="ORF">CHS0354_016461</name>
</gene>
<dbReference type="EMBL" id="JAEAOA010001017">
    <property type="protein sequence ID" value="KAK3611525.1"/>
    <property type="molecule type" value="Genomic_DNA"/>
</dbReference>
<feature type="compositionally biased region" description="Basic and acidic residues" evidence="1">
    <location>
        <begin position="14"/>
        <end position="40"/>
    </location>
</feature>
<protein>
    <submittedName>
        <fullName evidence="2">Uncharacterized protein</fullName>
    </submittedName>
</protein>
<reference evidence="2" key="2">
    <citation type="journal article" date="2021" name="Genome Biol. Evol.">
        <title>Developing a high-quality reference genome for a parasitic bivalve with doubly uniparental inheritance (Bivalvia: Unionida).</title>
        <authorList>
            <person name="Smith C.H."/>
        </authorList>
    </citation>
    <scope>NUCLEOTIDE SEQUENCE</scope>
    <source>
        <strain evidence="2">CHS0354</strain>
        <tissue evidence="2">Mantle</tissue>
    </source>
</reference>
<feature type="region of interest" description="Disordered" evidence="1">
    <location>
        <begin position="9"/>
        <end position="40"/>
    </location>
</feature>
<feature type="non-terminal residue" evidence="2">
    <location>
        <position position="1"/>
    </location>
</feature>
<evidence type="ECO:0000313" key="2">
    <source>
        <dbReference type="EMBL" id="KAK3611525.1"/>
    </source>
</evidence>
<reference evidence="2" key="1">
    <citation type="journal article" date="2021" name="Genome Biol. Evol.">
        <title>A High-Quality Reference Genome for a Parasitic Bivalve with Doubly Uniparental Inheritance (Bivalvia: Unionida).</title>
        <authorList>
            <person name="Smith C.H."/>
        </authorList>
    </citation>
    <scope>NUCLEOTIDE SEQUENCE</scope>
    <source>
        <strain evidence="2">CHS0354</strain>
    </source>
</reference>
<proteinExistence type="predicted"/>
<name>A0AAE0TJJ0_9BIVA</name>
<sequence>MKEVLISIYSHLGTEGRKSDKKTEGRKSDKKTEGRKSDKKTEACTQLVIYE</sequence>
<organism evidence="2 3">
    <name type="scientific">Potamilus streckersoni</name>
    <dbReference type="NCBI Taxonomy" id="2493646"/>
    <lineage>
        <taxon>Eukaryota</taxon>
        <taxon>Metazoa</taxon>
        <taxon>Spiralia</taxon>
        <taxon>Lophotrochozoa</taxon>
        <taxon>Mollusca</taxon>
        <taxon>Bivalvia</taxon>
        <taxon>Autobranchia</taxon>
        <taxon>Heteroconchia</taxon>
        <taxon>Palaeoheterodonta</taxon>
        <taxon>Unionida</taxon>
        <taxon>Unionoidea</taxon>
        <taxon>Unionidae</taxon>
        <taxon>Ambleminae</taxon>
        <taxon>Lampsilini</taxon>
        <taxon>Potamilus</taxon>
    </lineage>
</organism>
<dbReference type="AlphaFoldDB" id="A0AAE0TJJ0"/>